<dbReference type="InterPro" id="IPR047575">
    <property type="entry name" value="Sm"/>
</dbReference>
<sequence>MSFIGKPISLISHSDVRYRGILAGIDPAASTIQLSNGNVLPLVSPEEFIPPVQEPYQYIIFRASEVKDLAVDDPTPRRNIHDDPAVLGASAPVPAGAPPFNQYGQPGYPQAAGPGIAAPVLQQPAQQQPYARPADGASPSQQPRAPSTSN</sequence>
<feature type="compositionally biased region" description="Low complexity" evidence="1">
    <location>
        <begin position="85"/>
        <end position="134"/>
    </location>
</feature>
<keyword evidence="4" id="KW-1185">Reference proteome</keyword>
<dbReference type="GO" id="GO:0003729">
    <property type="term" value="F:mRNA binding"/>
    <property type="evidence" value="ECO:0007669"/>
    <property type="project" value="TreeGrafter"/>
</dbReference>
<organism evidence="3 4">
    <name type="scientific">Hericium alpestre</name>
    <dbReference type="NCBI Taxonomy" id="135208"/>
    <lineage>
        <taxon>Eukaryota</taxon>
        <taxon>Fungi</taxon>
        <taxon>Dikarya</taxon>
        <taxon>Basidiomycota</taxon>
        <taxon>Agaricomycotina</taxon>
        <taxon>Agaricomycetes</taxon>
        <taxon>Russulales</taxon>
        <taxon>Hericiaceae</taxon>
        <taxon>Hericium</taxon>
    </lineage>
</organism>
<dbReference type="GO" id="GO:0034063">
    <property type="term" value="P:stress granule assembly"/>
    <property type="evidence" value="ECO:0007669"/>
    <property type="project" value="TreeGrafter"/>
</dbReference>
<dbReference type="PROSITE" id="PS52002">
    <property type="entry name" value="SM"/>
    <property type="match status" value="1"/>
</dbReference>
<dbReference type="EMBL" id="SFCI01001778">
    <property type="protein sequence ID" value="TFY74975.1"/>
    <property type="molecule type" value="Genomic_DNA"/>
</dbReference>
<dbReference type="Proteomes" id="UP000298061">
    <property type="component" value="Unassembled WGS sequence"/>
</dbReference>
<dbReference type="Pfam" id="PF12701">
    <property type="entry name" value="LSM14"/>
    <property type="match status" value="1"/>
</dbReference>
<dbReference type="PANTHER" id="PTHR13586">
    <property type="entry name" value="SCD6 PROTEIN-RELATED"/>
    <property type="match status" value="1"/>
</dbReference>
<dbReference type="PANTHER" id="PTHR13586:SF0">
    <property type="entry name" value="TRAILER HITCH, ISOFORM H"/>
    <property type="match status" value="1"/>
</dbReference>
<dbReference type="Gene3D" id="2.30.30.100">
    <property type="match status" value="1"/>
</dbReference>
<gene>
    <name evidence="3" type="ORF">EWM64_g9037</name>
</gene>
<dbReference type="GO" id="GO:0033962">
    <property type="term" value="P:P-body assembly"/>
    <property type="evidence" value="ECO:0007669"/>
    <property type="project" value="TreeGrafter"/>
</dbReference>
<dbReference type="SMART" id="SM01271">
    <property type="entry name" value="LSM14"/>
    <property type="match status" value="1"/>
</dbReference>
<evidence type="ECO:0000256" key="1">
    <source>
        <dbReference type="SAM" id="MobiDB-lite"/>
    </source>
</evidence>
<dbReference type="InterPro" id="IPR025609">
    <property type="entry name" value="Lsm14-like_N"/>
</dbReference>
<proteinExistence type="predicted"/>
<feature type="compositionally biased region" description="Basic and acidic residues" evidence="1">
    <location>
        <begin position="72"/>
        <end position="84"/>
    </location>
</feature>
<dbReference type="STRING" id="135208.A0A4Y9ZK60"/>
<name>A0A4Y9ZK60_9AGAM</name>
<accession>A0A4Y9ZK60</accession>
<evidence type="ECO:0000313" key="3">
    <source>
        <dbReference type="EMBL" id="TFY74975.1"/>
    </source>
</evidence>
<feature type="region of interest" description="Disordered" evidence="1">
    <location>
        <begin position="72"/>
        <end position="150"/>
    </location>
</feature>
<feature type="compositionally biased region" description="Polar residues" evidence="1">
    <location>
        <begin position="138"/>
        <end position="150"/>
    </location>
</feature>
<dbReference type="GO" id="GO:0000932">
    <property type="term" value="C:P-body"/>
    <property type="evidence" value="ECO:0007669"/>
    <property type="project" value="TreeGrafter"/>
</dbReference>
<dbReference type="AlphaFoldDB" id="A0A4Y9ZK60"/>
<reference evidence="3 4" key="1">
    <citation type="submission" date="2019-02" db="EMBL/GenBank/DDBJ databases">
        <title>Genome sequencing of the rare red list fungi Hericium alpestre (H. flagellum).</title>
        <authorList>
            <person name="Buettner E."/>
            <person name="Kellner H."/>
        </authorList>
    </citation>
    <scope>NUCLEOTIDE SEQUENCE [LARGE SCALE GENOMIC DNA]</scope>
    <source>
        <strain evidence="3 4">DSM 108284</strain>
    </source>
</reference>
<dbReference type="OrthoDB" id="21539at2759"/>
<evidence type="ECO:0000313" key="4">
    <source>
        <dbReference type="Proteomes" id="UP000298061"/>
    </source>
</evidence>
<comment type="caution">
    <text evidence="3">The sequence shown here is derived from an EMBL/GenBank/DDBJ whole genome shotgun (WGS) entry which is preliminary data.</text>
</comment>
<dbReference type="InterPro" id="IPR010920">
    <property type="entry name" value="LSM_dom_sf"/>
</dbReference>
<feature type="domain" description="Sm" evidence="2">
    <location>
        <begin position="1"/>
        <end position="75"/>
    </location>
</feature>
<feature type="non-terminal residue" evidence="3">
    <location>
        <position position="150"/>
    </location>
</feature>
<dbReference type="SUPFAM" id="SSF50182">
    <property type="entry name" value="Sm-like ribonucleoproteins"/>
    <property type="match status" value="1"/>
</dbReference>
<protein>
    <recommendedName>
        <fullName evidence="2">Sm domain-containing protein</fullName>
    </recommendedName>
</protein>
<evidence type="ECO:0000259" key="2">
    <source>
        <dbReference type="PROSITE" id="PS52002"/>
    </source>
</evidence>